<dbReference type="EMBL" id="JBHRSL010000002">
    <property type="protein sequence ID" value="MFC3050846.1"/>
    <property type="molecule type" value="Genomic_DNA"/>
</dbReference>
<dbReference type="SUPFAM" id="SSF50249">
    <property type="entry name" value="Nucleic acid-binding proteins"/>
    <property type="match status" value="1"/>
</dbReference>
<keyword evidence="10" id="KW-1185">Reference proteome</keyword>
<feature type="binding site" evidence="6">
    <location>
        <position position="304"/>
    </location>
    <ligand>
        <name>S-adenosyl-L-methionine</name>
        <dbReference type="ChEBI" id="CHEBI:59789"/>
    </ligand>
</feature>
<comment type="caution">
    <text evidence="9">The sequence shown here is derived from an EMBL/GenBank/DDBJ whole genome shotgun (WGS) entry which is preliminary data.</text>
</comment>
<dbReference type="PROSITE" id="PS51687">
    <property type="entry name" value="SAM_MT_RNA_M5U"/>
    <property type="match status" value="1"/>
</dbReference>
<feature type="binding site" evidence="6">
    <location>
        <position position="284"/>
    </location>
    <ligand>
        <name>S-adenosyl-L-methionine</name>
        <dbReference type="ChEBI" id="CHEBI:59789"/>
    </ligand>
</feature>
<keyword evidence="1" id="KW-0408">Iron</keyword>
<dbReference type="CDD" id="cd02440">
    <property type="entry name" value="AdoMet_MTases"/>
    <property type="match status" value="1"/>
</dbReference>
<dbReference type="Gene3D" id="2.40.50.1070">
    <property type="match status" value="1"/>
</dbReference>
<evidence type="ECO:0000256" key="7">
    <source>
        <dbReference type="PROSITE-ProRule" id="PRU10015"/>
    </source>
</evidence>
<keyword evidence="5" id="KW-0411">Iron-sulfur</keyword>
<dbReference type="GO" id="GO:0032259">
    <property type="term" value="P:methylation"/>
    <property type="evidence" value="ECO:0007669"/>
    <property type="project" value="UniProtKB-KW"/>
</dbReference>
<evidence type="ECO:0000256" key="2">
    <source>
        <dbReference type="ARBA" id="ARBA00022603"/>
    </source>
</evidence>
<dbReference type="InterPro" id="IPR030390">
    <property type="entry name" value="MeTrfase_TrmA_AS"/>
</dbReference>
<evidence type="ECO:0000256" key="5">
    <source>
        <dbReference type="ARBA" id="ARBA00023014"/>
    </source>
</evidence>
<dbReference type="PROSITE" id="PS01230">
    <property type="entry name" value="TRMA_1"/>
    <property type="match status" value="1"/>
</dbReference>
<gene>
    <name evidence="9" type="primary">rlmD</name>
    <name evidence="9" type="ORF">ACFOKA_02895</name>
</gene>
<dbReference type="EC" id="2.1.1.190" evidence="9"/>
<dbReference type="Gene3D" id="3.40.50.150">
    <property type="entry name" value="Vaccinia Virus protein VP39"/>
    <property type="match status" value="1"/>
</dbReference>
<feature type="binding site" evidence="6">
    <location>
        <position position="352"/>
    </location>
    <ligand>
        <name>S-adenosyl-L-methionine</name>
        <dbReference type="ChEBI" id="CHEBI:59789"/>
    </ligand>
</feature>
<evidence type="ECO:0000313" key="10">
    <source>
        <dbReference type="Proteomes" id="UP001595444"/>
    </source>
</evidence>
<dbReference type="NCBIfam" id="TIGR00479">
    <property type="entry name" value="rumA"/>
    <property type="match status" value="1"/>
</dbReference>
<protein>
    <submittedName>
        <fullName evidence="9">23S rRNA (Uracil(1939)-C(5))-methyltransferase RlmD</fullName>
        <ecNumber evidence="9">2.1.1.190</ecNumber>
    </submittedName>
</protein>
<keyword evidence="3 6" id="KW-0808">Transferase</keyword>
<dbReference type="InterPro" id="IPR012340">
    <property type="entry name" value="NA-bd_OB-fold"/>
</dbReference>
<feature type="active site" description="Nucleophile" evidence="6">
    <location>
        <position position="378"/>
    </location>
</feature>
<keyword evidence="2 6" id="KW-0489">Methyltransferase</keyword>
<dbReference type="PANTHER" id="PTHR11061">
    <property type="entry name" value="RNA M5U METHYLTRANSFERASE"/>
    <property type="match status" value="1"/>
</dbReference>
<evidence type="ECO:0000256" key="3">
    <source>
        <dbReference type="ARBA" id="ARBA00022679"/>
    </source>
</evidence>
<dbReference type="Proteomes" id="UP001595444">
    <property type="component" value="Unassembled WGS sequence"/>
</dbReference>
<dbReference type="SUPFAM" id="SSF53335">
    <property type="entry name" value="S-adenosyl-L-methionine-dependent methyltransferases"/>
    <property type="match status" value="1"/>
</dbReference>
<evidence type="ECO:0000256" key="4">
    <source>
        <dbReference type="ARBA" id="ARBA00022691"/>
    </source>
</evidence>
<accession>A0ABV7D1Z6</accession>
<feature type="binding site" evidence="6">
    <location>
        <position position="257"/>
    </location>
    <ligand>
        <name>S-adenosyl-L-methionine</name>
        <dbReference type="ChEBI" id="CHEBI:59789"/>
    </ligand>
</feature>
<dbReference type="InterPro" id="IPR002792">
    <property type="entry name" value="TRAM_dom"/>
</dbReference>
<proteinExistence type="inferred from homology"/>
<keyword evidence="1" id="KW-0004">4Fe-4S</keyword>
<evidence type="ECO:0000259" key="8">
    <source>
        <dbReference type="PROSITE" id="PS50926"/>
    </source>
</evidence>
<evidence type="ECO:0000256" key="1">
    <source>
        <dbReference type="ARBA" id="ARBA00022485"/>
    </source>
</evidence>
<dbReference type="PROSITE" id="PS50926">
    <property type="entry name" value="TRAM"/>
    <property type="match status" value="1"/>
</dbReference>
<feature type="active site" evidence="7">
    <location>
        <position position="378"/>
    </location>
</feature>
<dbReference type="Gene3D" id="2.40.50.140">
    <property type="entry name" value="Nucleic acid-binding proteins"/>
    <property type="match status" value="1"/>
</dbReference>
<reference evidence="10" key="1">
    <citation type="journal article" date="2019" name="Int. J. Syst. Evol. Microbiol.">
        <title>The Global Catalogue of Microorganisms (GCM) 10K type strain sequencing project: providing services to taxonomists for standard genome sequencing and annotation.</title>
        <authorList>
            <consortium name="The Broad Institute Genomics Platform"/>
            <consortium name="The Broad Institute Genome Sequencing Center for Infectious Disease"/>
            <person name="Wu L."/>
            <person name="Ma J."/>
        </authorList>
    </citation>
    <scope>NUCLEOTIDE SEQUENCE [LARGE SCALE GENOMIC DNA]</scope>
    <source>
        <strain evidence="10">KCTC 62164</strain>
    </source>
</reference>
<dbReference type="InterPro" id="IPR010280">
    <property type="entry name" value="U5_MeTrfase_fam"/>
</dbReference>
<name>A0ABV7D1Z6_9PROT</name>
<sequence length="421" mass="45517">MAEIIELEIISLGAQGDGVGTHGDVPVFVPHTVPGDRVKAVVRETRKNGIYTDLSEVISTGNNRRTPACTHFGTCGGCQLQYVADDYYRSWLVERAQTALAHHGFDSALIQPAHISPPASRRRVALKALKTISGVVLGFNEQKSHQIVDLKECPVSHPDLTKLFAPLRTILGAVLPQRMQAEVHLTLTASGVDMLVEAAINLSLEARESLVGFANDHDLASLHFRDEGFLDPVAIRCEPVMDFAGVKVSLTPASFIQATAEGEATLVAEVLAATEEHKRVADLFAGMGTFTFPLARRHQVLAVEGAKAPLDALKAAADFATGLKQIIPLHRDLFRRPMTAKELTAFDAVVFDPPRAGAKEQVAEIALSDVKTVVGVSCNPNTFGRDARMLADGGYTLTRVVPVDQFLWSPHLELVGVFRKA</sequence>
<dbReference type="PANTHER" id="PTHR11061:SF49">
    <property type="entry name" value="23S RRNA (URACIL(1939)-C(5))-METHYLTRANSFERASE RLMD"/>
    <property type="match status" value="1"/>
</dbReference>
<dbReference type="GO" id="GO:0008168">
    <property type="term" value="F:methyltransferase activity"/>
    <property type="evidence" value="ECO:0007669"/>
    <property type="project" value="UniProtKB-KW"/>
</dbReference>
<feature type="domain" description="TRAM" evidence="8">
    <location>
        <begin position="1"/>
        <end position="56"/>
    </location>
</feature>
<dbReference type="InterPro" id="IPR029063">
    <property type="entry name" value="SAM-dependent_MTases_sf"/>
</dbReference>
<dbReference type="RefSeq" id="WP_194212504.1">
    <property type="nucleotide sequence ID" value="NZ_CP061205.1"/>
</dbReference>
<keyword evidence="1" id="KW-0479">Metal-binding</keyword>
<comment type="similarity">
    <text evidence="6">Belongs to the class I-like SAM-binding methyltransferase superfamily. RNA M5U methyltransferase family.</text>
</comment>
<evidence type="ECO:0000313" key="9">
    <source>
        <dbReference type="EMBL" id="MFC3050846.1"/>
    </source>
</evidence>
<dbReference type="Pfam" id="PF05958">
    <property type="entry name" value="tRNA_U5-meth_tr"/>
    <property type="match status" value="1"/>
</dbReference>
<evidence type="ECO:0000256" key="6">
    <source>
        <dbReference type="PROSITE-ProRule" id="PRU01024"/>
    </source>
</evidence>
<keyword evidence="4 6" id="KW-0949">S-adenosyl-L-methionine</keyword>
<organism evidence="9 10">
    <name type="scientific">Kordiimonas pumila</name>
    <dbReference type="NCBI Taxonomy" id="2161677"/>
    <lineage>
        <taxon>Bacteria</taxon>
        <taxon>Pseudomonadati</taxon>
        <taxon>Pseudomonadota</taxon>
        <taxon>Alphaproteobacteria</taxon>
        <taxon>Kordiimonadales</taxon>
        <taxon>Kordiimonadaceae</taxon>
        <taxon>Kordiimonas</taxon>
    </lineage>
</organism>